<proteinExistence type="predicted"/>
<dbReference type="AlphaFoldDB" id="A0A386ZMJ5"/>
<dbReference type="KEGG" id="nyu:D7D52_37295"/>
<reference evidence="2 3" key="1">
    <citation type="submission" date="2018-09" db="EMBL/GenBank/DDBJ databases">
        <title>Nocardia yunnanensis sp. nov., an actinomycete isolated from a soil sample.</title>
        <authorList>
            <person name="Zhang J."/>
        </authorList>
    </citation>
    <scope>NUCLEOTIDE SEQUENCE [LARGE SCALE GENOMIC DNA]</scope>
    <source>
        <strain evidence="2 3">CFHS0054</strain>
    </source>
</reference>
<feature type="region of interest" description="Disordered" evidence="1">
    <location>
        <begin position="1"/>
        <end position="38"/>
    </location>
</feature>
<sequence length="82" mass="8211">MGAPLDSNKPDQTEGNASELIVAPEVGSADPDPTELIDVGASPDADQLVTEVIPLPKADSFRSGESSEGGGGENASECLSGI</sequence>
<organism evidence="2 3">
    <name type="scientific">Nocardia yunnanensis</name>
    <dbReference type="NCBI Taxonomy" id="2382165"/>
    <lineage>
        <taxon>Bacteria</taxon>
        <taxon>Bacillati</taxon>
        <taxon>Actinomycetota</taxon>
        <taxon>Actinomycetes</taxon>
        <taxon>Mycobacteriales</taxon>
        <taxon>Nocardiaceae</taxon>
        <taxon>Nocardia</taxon>
    </lineage>
</organism>
<protein>
    <submittedName>
        <fullName evidence="2">Uncharacterized protein</fullName>
    </submittedName>
</protein>
<name>A0A386ZMJ5_9NOCA</name>
<dbReference type="Proteomes" id="UP000267164">
    <property type="component" value="Chromosome"/>
</dbReference>
<evidence type="ECO:0000256" key="1">
    <source>
        <dbReference type="SAM" id="MobiDB-lite"/>
    </source>
</evidence>
<dbReference type="EMBL" id="CP032568">
    <property type="protein sequence ID" value="AYF78543.1"/>
    <property type="molecule type" value="Genomic_DNA"/>
</dbReference>
<gene>
    <name evidence="2" type="ORF">D7D52_37295</name>
</gene>
<accession>A0A386ZMJ5</accession>
<evidence type="ECO:0000313" key="3">
    <source>
        <dbReference type="Proteomes" id="UP000267164"/>
    </source>
</evidence>
<evidence type="ECO:0000313" key="2">
    <source>
        <dbReference type="EMBL" id="AYF78543.1"/>
    </source>
</evidence>
<keyword evidence="3" id="KW-1185">Reference proteome</keyword>
<feature type="region of interest" description="Disordered" evidence="1">
    <location>
        <begin position="55"/>
        <end position="82"/>
    </location>
</feature>